<evidence type="ECO:0000256" key="1">
    <source>
        <dbReference type="ARBA" id="ARBA00022722"/>
    </source>
</evidence>
<comment type="caution">
    <text evidence="6">The sequence shown here is derived from an EMBL/GenBank/DDBJ whole genome shotgun (WGS) entry which is preliminary data.</text>
</comment>
<dbReference type="HAMAP" id="MF_01468">
    <property type="entry name" value="RNase_Mini_III"/>
    <property type="match status" value="1"/>
</dbReference>
<evidence type="ECO:0000256" key="2">
    <source>
        <dbReference type="ARBA" id="ARBA00022759"/>
    </source>
</evidence>
<name>A0ABU9XLI5_9BACI</name>
<dbReference type="Pfam" id="PF00636">
    <property type="entry name" value="Ribonuclease_3"/>
    <property type="match status" value="1"/>
</dbReference>
<keyword evidence="4" id="KW-0699">rRNA-binding</keyword>
<dbReference type="PIRSF" id="PIRSF005520">
    <property type="entry name" value="UCP005520"/>
    <property type="match status" value="1"/>
</dbReference>
<evidence type="ECO:0000313" key="7">
    <source>
        <dbReference type="Proteomes" id="UP001444625"/>
    </source>
</evidence>
<evidence type="ECO:0000259" key="5">
    <source>
        <dbReference type="Pfam" id="PF00636"/>
    </source>
</evidence>
<dbReference type="EC" id="3.1.26.-" evidence="4"/>
<proteinExistence type="inferred from homology"/>
<gene>
    <name evidence="4" type="primary">mrnC</name>
    <name evidence="6" type="ORF">ABC228_18320</name>
</gene>
<evidence type="ECO:0000313" key="6">
    <source>
        <dbReference type="EMBL" id="MEN2769134.1"/>
    </source>
</evidence>
<organism evidence="6 7">
    <name type="scientific">Ornithinibacillus xuwenensis</name>
    <dbReference type="NCBI Taxonomy" id="3144668"/>
    <lineage>
        <taxon>Bacteria</taxon>
        <taxon>Bacillati</taxon>
        <taxon>Bacillota</taxon>
        <taxon>Bacilli</taxon>
        <taxon>Bacillales</taxon>
        <taxon>Bacillaceae</taxon>
        <taxon>Ornithinibacillus</taxon>
    </lineage>
</organism>
<keyword evidence="1 4" id="KW-0540">Nuclease</keyword>
<comment type="subcellular location">
    <subcellularLocation>
        <location evidence="4">Cytoplasm</location>
    </subcellularLocation>
</comment>
<keyword evidence="4" id="KW-0963">Cytoplasm</keyword>
<accession>A0ABU9XLI5</accession>
<dbReference type="InterPro" id="IPR008226">
    <property type="entry name" value="Mini3_fam"/>
</dbReference>
<comment type="similarity">
    <text evidence="4">Belongs to the MrnC RNase family.</text>
</comment>
<comment type="function">
    <text evidence="4">Involved in correct processing of both the 5' and 3' ends of 23S rRNA precursor. Processes 30S rRNA precursor transcript even in absence of ribonuclease 3 (Rnc); Rnc processes 30S rRNA into smaller rRNA precursors.</text>
</comment>
<keyword evidence="4" id="KW-0690">Ribosome biogenesis</keyword>
<geneLocation type="plasmid" evidence="6">
    <name>unnamed</name>
</geneLocation>
<dbReference type="InterPro" id="IPR036389">
    <property type="entry name" value="RNase_III_sf"/>
</dbReference>
<keyword evidence="3 4" id="KW-0378">Hydrolase</keyword>
<comment type="subunit">
    <text evidence="4">Homodimer.</text>
</comment>
<dbReference type="SUPFAM" id="SSF69065">
    <property type="entry name" value="RNase III domain-like"/>
    <property type="match status" value="1"/>
</dbReference>
<evidence type="ECO:0000256" key="3">
    <source>
        <dbReference type="ARBA" id="ARBA00022801"/>
    </source>
</evidence>
<dbReference type="PANTHER" id="PTHR34276:SF1">
    <property type="entry name" value="MINI-RIBONUCLEASE 3"/>
    <property type="match status" value="1"/>
</dbReference>
<protein>
    <recommendedName>
        <fullName evidence="4">Mini-ribonuclease 3</fullName>
        <shortName evidence="4">Mini-3</shortName>
        <shortName evidence="4">Mini-RNase 3</shortName>
        <ecNumber evidence="4">3.1.26.-</ecNumber>
    </recommendedName>
    <alternativeName>
        <fullName evidence="4">Mini-RNase III</fullName>
        <shortName evidence="4">Mini-III</shortName>
    </alternativeName>
</protein>
<sequence length="132" mass="15036">MQTNIKQMKSLALAYMGDAIYEVYVREHLLQAGTVKPNQLHQEAITFVSAKAQAWVLLNWLEQEILSDEEKQIVSRGRNAKSGSVPKNTSVQTYRYSTAFEALIGYHYLSNNKLRLNELIELAIHNLEGRNA</sequence>
<dbReference type="RefSeq" id="WP_345826623.1">
    <property type="nucleotide sequence ID" value="NZ_JBDIML010000010.1"/>
</dbReference>
<dbReference type="EMBL" id="JBDIML010000010">
    <property type="protein sequence ID" value="MEN2769134.1"/>
    <property type="molecule type" value="Genomic_DNA"/>
</dbReference>
<dbReference type="PANTHER" id="PTHR34276">
    <property type="entry name" value="MINI-RIBONUCLEASE 3"/>
    <property type="match status" value="1"/>
</dbReference>
<keyword evidence="7" id="KW-1185">Reference proteome</keyword>
<keyword evidence="4" id="KW-0694">RNA-binding</keyword>
<feature type="domain" description="RNase III" evidence="5">
    <location>
        <begin position="12"/>
        <end position="111"/>
    </location>
</feature>
<feature type="active site" evidence="4">
    <location>
        <position position="18"/>
    </location>
</feature>
<keyword evidence="2 4" id="KW-0255">Endonuclease</keyword>
<reference evidence="6 7" key="1">
    <citation type="submission" date="2024-05" db="EMBL/GenBank/DDBJ databases">
        <authorList>
            <person name="Haq I."/>
            <person name="Ullah Z."/>
            <person name="Ahmad R."/>
            <person name="Li M."/>
            <person name="Tong Y."/>
        </authorList>
    </citation>
    <scope>NUCLEOTIDE SEQUENCE [LARGE SCALE GENOMIC DNA]</scope>
    <source>
        <strain evidence="6 7">16A2E</strain>
        <plasmid evidence="6">unnamed</plasmid>
    </source>
</reference>
<comment type="cofactor">
    <cofactor evidence="4">
        <name>Mg(2+)</name>
        <dbReference type="ChEBI" id="CHEBI:18420"/>
    </cofactor>
</comment>
<dbReference type="InterPro" id="IPR000999">
    <property type="entry name" value="RNase_III_dom"/>
</dbReference>
<dbReference type="Proteomes" id="UP001444625">
    <property type="component" value="Unassembled WGS sequence"/>
</dbReference>
<keyword evidence="4" id="KW-0460">Magnesium</keyword>
<keyword evidence="6" id="KW-0614">Plasmid</keyword>
<keyword evidence="4" id="KW-0698">rRNA processing</keyword>
<dbReference type="Gene3D" id="1.10.1520.10">
    <property type="entry name" value="Ribonuclease III domain"/>
    <property type="match status" value="1"/>
</dbReference>
<evidence type="ECO:0000256" key="4">
    <source>
        <dbReference type="HAMAP-Rule" id="MF_01468"/>
    </source>
</evidence>